<comment type="caution">
    <text evidence="1">The sequence shown here is derived from an EMBL/GenBank/DDBJ whole genome shotgun (WGS) entry which is preliminary data.</text>
</comment>
<protein>
    <submittedName>
        <fullName evidence="1">Uncharacterized protein</fullName>
    </submittedName>
</protein>
<organism evidence="1 2">
    <name type="scientific">Crateriforma conspicua</name>
    <dbReference type="NCBI Taxonomy" id="2527996"/>
    <lineage>
        <taxon>Bacteria</taxon>
        <taxon>Pseudomonadati</taxon>
        <taxon>Planctomycetota</taxon>
        <taxon>Planctomycetia</taxon>
        <taxon>Planctomycetales</taxon>
        <taxon>Planctomycetaceae</taxon>
        <taxon>Crateriforma</taxon>
    </lineage>
</organism>
<reference evidence="1 2" key="1">
    <citation type="submission" date="2019-02" db="EMBL/GenBank/DDBJ databases">
        <title>Deep-cultivation of Planctomycetes and their phenomic and genomic characterization uncovers novel biology.</title>
        <authorList>
            <person name="Wiegand S."/>
            <person name="Jogler M."/>
            <person name="Boedeker C."/>
            <person name="Pinto D."/>
            <person name="Vollmers J."/>
            <person name="Rivas-Marin E."/>
            <person name="Kohn T."/>
            <person name="Peeters S.H."/>
            <person name="Heuer A."/>
            <person name="Rast P."/>
            <person name="Oberbeckmann S."/>
            <person name="Bunk B."/>
            <person name="Jeske O."/>
            <person name="Meyerdierks A."/>
            <person name="Storesund J.E."/>
            <person name="Kallscheuer N."/>
            <person name="Luecker S."/>
            <person name="Lage O.M."/>
            <person name="Pohl T."/>
            <person name="Merkel B.J."/>
            <person name="Hornburger P."/>
            <person name="Mueller R.-W."/>
            <person name="Bruemmer F."/>
            <person name="Labrenz M."/>
            <person name="Spormann A.M."/>
            <person name="Op Den Camp H."/>
            <person name="Overmann J."/>
            <person name="Amann R."/>
            <person name="Jetten M.S.M."/>
            <person name="Mascher T."/>
            <person name="Medema M.H."/>
            <person name="Devos D.P."/>
            <person name="Kaster A.-K."/>
            <person name="Ovreas L."/>
            <person name="Rohde M."/>
            <person name="Galperin M.Y."/>
            <person name="Jogler C."/>
        </authorList>
    </citation>
    <scope>NUCLEOTIDE SEQUENCE [LARGE SCALE GENOMIC DNA]</scope>
    <source>
        <strain evidence="1 2">V7</strain>
    </source>
</reference>
<gene>
    <name evidence="1" type="ORF">V7x_46730</name>
</gene>
<evidence type="ECO:0000313" key="1">
    <source>
        <dbReference type="EMBL" id="TWU62936.1"/>
    </source>
</evidence>
<evidence type="ECO:0000313" key="2">
    <source>
        <dbReference type="Proteomes" id="UP000316476"/>
    </source>
</evidence>
<dbReference type="Proteomes" id="UP000316476">
    <property type="component" value="Unassembled WGS sequence"/>
</dbReference>
<sequence length="47" mass="5049">MGWLGWSFSGTSLALPHDFAQTVVWPVVARQAADCSESAQRLGPYGP</sequence>
<proteinExistence type="predicted"/>
<dbReference type="EMBL" id="SJPZ01000002">
    <property type="protein sequence ID" value="TWU62936.1"/>
    <property type="molecule type" value="Genomic_DNA"/>
</dbReference>
<dbReference type="AlphaFoldDB" id="A0A5C6FR16"/>
<name>A0A5C6FR16_9PLAN</name>
<accession>A0A5C6FR16</accession>